<accession>A0A380BJ92</accession>
<proteinExistence type="predicted"/>
<sequence length="144" mass="16643">MARKMVEVRLDHIFCPTSGDDPGPSLELFGKLWAKVNFTHPNGFVTEKAHVPLWDQQPYVTIATNTFLGNFPVQEVIMRDNEWLQIGGYIKDEDDGFWDPNDTLNPDRFIQIGVNEINSTPRVETIFWQESDQKIETKFTITQI</sequence>
<organism evidence="1 2">
    <name type="scientific">Sporosarcina pasteurii</name>
    <name type="common">Bacillus pasteurii</name>
    <dbReference type="NCBI Taxonomy" id="1474"/>
    <lineage>
        <taxon>Bacteria</taxon>
        <taxon>Bacillati</taxon>
        <taxon>Bacillota</taxon>
        <taxon>Bacilli</taxon>
        <taxon>Bacillales</taxon>
        <taxon>Caryophanaceae</taxon>
        <taxon>Sporosarcina</taxon>
    </lineage>
</organism>
<keyword evidence="2" id="KW-1185">Reference proteome</keyword>
<dbReference type="OrthoDB" id="5148901at2"/>
<dbReference type="EMBL" id="UGYZ01000002">
    <property type="protein sequence ID" value="SUJ02230.1"/>
    <property type="molecule type" value="Genomic_DNA"/>
</dbReference>
<reference evidence="1 2" key="1">
    <citation type="submission" date="2018-06" db="EMBL/GenBank/DDBJ databases">
        <authorList>
            <consortium name="Pathogen Informatics"/>
            <person name="Doyle S."/>
        </authorList>
    </citation>
    <scope>NUCLEOTIDE SEQUENCE [LARGE SCALE GENOMIC DNA]</scope>
    <source>
        <strain evidence="2">ATCC 11859 / DSM 33 / NCIB 8841 / NCTC 4822</strain>
    </source>
</reference>
<name>A0A380BJ92_SPOPA</name>
<evidence type="ECO:0000313" key="1">
    <source>
        <dbReference type="EMBL" id="SUJ02230.1"/>
    </source>
</evidence>
<evidence type="ECO:0000313" key="2">
    <source>
        <dbReference type="Proteomes" id="UP000254519"/>
    </source>
</evidence>
<protein>
    <submittedName>
        <fullName evidence="1">Uncharacterized protein</fullName>
    </submittedName>
</protein>
<dbReference type="AlphaFoldDB" id="A0A380BJ92"/>
<dbReference type="Proteomes" id="UP000254519">
    <property type="component" value="Unassembled WGS sequence"/>
</dbReference>
<dbReference type="RefSeq" id="WP_115360620.1">
    <property type="nucleotide sequence ID" value="NZ_CP038012.1"/>
</dbReference>
<gene>
    <name evidence="1" type="ORF">NCTC4822_01232</name>
</gene>